<keyword evidence="8" id="KW-1185">Reference proteome</keyword>
<evidence type="ECO:0000313" key="7">
    <source>
        <dbReference type="EMBL" id="RKS66963.1"/>
    </source>
</evidence>
<dbReference type="InterPro" id="IPR000259">
    <property type="entry name" value="Adhesion_dom_fimbrial"/>
</dbReference>
<dbReference type="EMBL" id="RBLJ01000001">
    <property type="protein sequence ID" value="RKS66963.1"/>
    <property type="molecule type" value="Genomic_DNA"/>
</dbReference>
<feature type="domain" description="Fimbrial-type adhesion" evidence="6">
    <location>
        <begin position="29"/>
        <end position="174"/>
    </location>
</feature>
<dbReference type="Gene3D" id="2.60.40.1090">
    <property type="entry name" value="Fimbrial-type adhesion domain"/>
    <property type="match status" value="1"/>
</dbReference>
<feature type="signal peptide" evidence="5">
    <location>
        <begin position="1"/>
        <end position="24"/>
    </location>
</feature>
<evidence type="ECO:0000256" key="4">
    <source>
        <dbReference type="ARBA" id="ARBA00023263"/>
    </source>
</evidence>
<protein>
    <submittedName>
        <fullName evidence="7">Major type 1 subunit fimbrin (Pilin)</fullName>
    </submittedName>
</protein>
<name>A0ABX9SU96_9GAMM</name>
<comment type="caution">
    <text evidence="7">The sequence shown here is derived from an EMBL/GenBank/DDBJ whole genome shotgun (WGS) entry which is preliminary data.</text>
</comment>
<reference evidence="7 8" key="1">
    <citation type="submission" date="2018-10" db="EMBL/GenBank/DDBJ databases">
        <title>Genomic Encyclopedia of Archaeal and Bacterial Type Strains, Phase II (KMG-II): from individual species to whole genera.</title>
        <authorList>
            <person name="Goeker M."/>
        </authorList>
    </citation>
    <scope>NUCLEOTIDE SEQUENCE [LARGE SCALE GENOMIC DNA]</scope>
    <source>
        <strain evidence="7 8">DSM 15149</strain>
    </source>
</reference>
<evidence type="ECO:0000259" key="6">
    <source>
        <dbReference type="Pfam" id="PF00419"/>
    </source>
</evidence>
<dbReference type="RefSeq" id="WP_012777149.1">
    <property type="nucleotide sequence ID" value="NC_012962.1"/>
</dbReference>
<dbReference type="Pfam" id="PF00419">
    <property type="entry name" value="Fimbrial"/>
    <property type="match status" value="1"/>
</dbReference>
<accession>A0ABX9SU96</accession>
<organism evidence="7 8">
    <name type="scientific">Photorhabdus asymbiotica</name>
    <dbReference type="NCBI Taxonomy" id="291112"/>
    <lineage>
        <taxon>Bacteria</taxon>
        <taxon>Pseudomonadati</taxon>
        <taxon>Pseudomonadota</taxon>
        <taxon>Gammaproteobacteria</taxon>
        <taxon>Enterobacterales</taxon>
        <taxon>Morganellaceae</taxon>
        <taxon>Photorhabdus</taxon>
    </lineage>
</organism>
<gene>
    <name evidence="7" type="ORF">BDD30_1314</name>
</gene>
<dbReference type="PANTHER" id="PTHR33420">
    <property type="entry name" value="FIMBRIAL SUBUNIT ELFA-RELATED"/>
    <property type="match status" value="1"/>
</dbReference>
<keyword evidence="3 5" id="KW-0732">Signal</keyword>
<sequence length="175" mass="18402">MKKNFILASLVMILGTFSSFSALSYDGKIQFTGKIIENGCTVAAGAKGKEVEVNFGSLLKSTFGPDKNTVGVSKGFSISLTTCPRAEALGISFDGEPDANNKAVYSSGVTGVGIQIFREDGTTEIKPGEYATRVATVGAPNGNTDMQFIAKLISTNTNIATGNINKPINFTIIYP</sequence>
<evidence type="ECO:0000256" key="2">
    <source>
        <dbReference type="ARBA" id="ARBA00006671"/>
    </source>
</evidence>
<dbReference type="SUPFAM" id="SSF49401">
    <property type="entry name" value="Bacterial adhesins"/>
    <property type="match status" value="1"/>
</dbReference>
<evidence type="ECO:0000256" key="1">
    <source>
        <dbReference type="ARBA" id="ARBA00004561"/>
    </source>
</evidence>
<evidence type="ECO:0000256" key="3">
    <source>
        <dbReference type="ARBA" id="ARBA00022729"/>
    </source>
</evidence>
<dbReference type="PANTHER" id="PTHR33420:SF3">
    <property type="entry name" value="FIMBRIAL SUBUNIT ELFA"/>
    <property type="match status" value="1"/>
</dbReference>
<dbReference type="InterPro" id="IPR036937">
    <property type="entry name" value="Adhesion_dom_fimbrial_sf"/>
</dbReference>
<proteinExistence type="inferred from homology"/>
<comment type="similarity">
    <text evidence="2">Belongs to the fimbrial protein family.</text>
</comment>
<feature type="chain" id="PRO_5046641896" evidence="5">
    <location>
        <begin position="25"/>
        <end position="175"/>
    </location>
</feature>
<comment type="subcellular location">
    <subcellularLocation>
        <location evidence="1">Fimbrium</location>
    </subcellularLocation>
</comment>
<dbReference type="InterPro" id="IPR008966">
    <property type="entry name" value="Adhesion_dom_sf"/>
</dbReference>
<dbReference type="InterPro" id="IPR050263">
    <property type="entry name" value="Bact_Fimbrial_Adh_Pro"/>
</dbReference>
<evidence type="ECO:0000256" key="5">
    <source>
        <dbReference type="SAM" id="SignalP"/>
    </source>
</evidence>
<evidence type="ECO:0000313" key="8">
    <source>
        <dbReference type="Proteomes" id="UP000280955"/>
    </source>
</evidence>
<dbReference type="Proteomes" id="UP000280955">
    <property type="component" value="Unassembled WGS sequence"/>
</dbReference>
<keyword evidence="4" id="KW-0281">Fimbrium</keyword>